<dbReference type="PANTHER" id="PTHR31672">
    <property type="entry name" value="BNACNNG10540D PROTEIN"/>
    <property type="match status" value="1"/>
</dbReference>
<organism evidence="2 3">
    <name type="scientific">Helianthus annuus</name>
    <name type="common">Common sunflower</name>
    <dbReference type="NCBI Taxonomy" id="4232"/>
    <lineage>
        <taxon>Eukaryota</taxon>
        <taxon>Viridiplantae</taxon>
        <taxon>Streptophyta</taxon>
        <taxon>Embryophyta</taxon>
        <taxon>Tracheophyta</taxon>
        <taxon>Spermatophyta</taxon>
        <taxon>Magnoliopsida</taxon>
        <taxon>eudicotyledons</taxon>
        <taxon>Gunneridae</taxon>
        <taxon>Pentapetalae</taxon>
        <taxon>asterids</taxon>
        <taxon>campanulids</taxon>
        <taxon>Asterales</taxon>
        <taxon>Asteraceae</taxon>
        <taxon>Asteroideae</taxon>
        <taxon>Heliantheae alliance</taxon>
        <taxon>Heliantheae</taxon>
        <taxon>Helianthus</taxon>
    </lineage>
</organism>
<dbReference type="PANTHER" id="PTHR31672:SF10">
    <property type="entry name" value="F-BOX DOMAIN-CONTAINING PROTEIN"/>
    <property type="match status" value="1"/>
</dbReference>
<evidence type="ECO:0000259" key="1">
    <source>
        <dbReference type="Pfam" id="PF08268"/>
    </source>
</evidence>
<evidence type="ECO:0000313" key="3">
    <source>
        <dbReference type="Proteomes" id="UP000215914"/>
    </source>
</evidence>
<protein>
    <submittedName>
        <fullName evidence="2">F-box associated interaction domain-containing protein</fullName>
    </submittedName>
</protein>
<dbReference type="Gramene" id="mRNA:HanXRQr2_Chr12g0560891">
    <property type="protein sequence ID" value="CDS:HanXRQr2_Chr12g0560891.1"/>
    <property type="gene ID" value="HanXRQr2_Chr12g0560891"/>
</dbReference>
<feature type="domain" description="F-box associated beta-propeller type 3" evidence="1">
    <location>
        <begin position="5"/>
        <end position="148"/>
    </location>
</feature>
<comment type="caution">
    <text evidence="2">The sequence shown here is derived from an EMBL/GenBank/DDBJ whole genome shotgun (WGS) entry which is preliminary data.</text>
</comment>
<dbReference type="InterPro" id="IPR050796">
    <property type="entry name" value="SCF_F-box_component"/>
</dbReference>
<proteinExistence type="predicted"/>
<dbReference type="Pfam" id="PF08268">
    <property type="entry name" value="FBA_3"/>
    <property type="match status" value="1"/>
</dbReference>
<dbReference type="AlphaFoldDB" id="A0A9K3HJK7"/>
<dbReference type="NCBIfam" id="TIGR01640">
    <property type="entry name" value="F_box_assoc_1"/>
    <property type="match status" value="1"/>
</dbReference>
<dbReference type="InterPro" id="IPR013187">
    <property type="entry name" value="F-box-assoc_dom_typ3"/>
</dbReference>
<sequence>MDKHYTIIDSSHGLLCLFGIEDKAIIWNPSIRKAVDVVLPHMVGDGIHVNVLGFGVCPETIDPKIIKIRINMEDVVPWQVEVFTLSTRVWRSAYSSNVPSKCFKFGGEQVVVGGVVYFLVSGNLVVSFDLTSEEFGEVKLPDSLTYTRKLSVLKLRESLVVIEAGLEERGPEEVDLGRGYYKRVYHIWRMEDGVSKLFEKLFSIDYSPDGSMVYIRGFRKTGEALLRWLAPPDFNRTLAAYEPYSKAITNLGINGSYISVYSFTGTLLLL</sequence>
<evidence type="ECO:0000313" key="2">
    <source>
        <dbReference type="EMBL" id="KAF5779550.1"/>
    </source>
</evidence>
<keyword evidence="3" id="KW-1185">Reference proteome</keyword>
<gene>
    <name evidence="2" type="ORF">HanXRQr2_Chr12g0560891</name>
</gene>
<dbReference type="EMBL" id="MNCJ02000327">
    <property type="protein sequence ID" value="KAF5779550.1"/>
    <property type="molecule type" value="Genomic_DNA"/>
</dbReference>
<dbReference type="Proteomes" id="UP000215914">
    <property type="component" value="Unassembled WGS sequence"/>
</dbReference>
<accession>A0A9K3HJK7</accession>
<dbReference type="InterPro" id="IPR017451">
    <property type="entry name" value="F-box-assoc_interact_dom"/>
</dbReference>
<name>A0A9K3HJK7_HELAN</name>
<reference evidence="2" key="2">
    <citation type="submission" date="2020-06" db="EMBL/GenBank/DDBJ databases">
        <title>Helianthus annuus Genome sequencing and assembly Release 2.</title>
        <authorList>
            <person name="Gouzy J."/>
            <person name="Langlade N."/>
            <person name="Munos S."/>
        </authorList>
    </citation>
    <scope>NUCLEOTIDE SEQUENCE</scope>
    <source>
        <tissue evidence="2">Leaves</tissue>
    </source>
</reference>
<reference evidence="2" key="1">
    <citation type="journal article" date="2017" name="Nature">
        <title>The sunflower genome provides insights into oil metabolism, flowering and Asterid evolution.</title>
        <authorList>
            <person name="Badouin H."/>
            <person name="Gouzy J."/>
            <person name="Grassa C.J."/>
            <person name="Murat F."/>
            <person name="Staton S.E."/>
            <person name="Cottret L."/>
            <person name="Lelandais-Briere C."/>
            <person name="Owens G.L."/>
            <person name="Carrere S."/>
            <person name="Mayjonade B."/>
            <person name="Legrand L."/>
            <person name="Gill N."/>
            <person name="Kane N.C."/>
            <person name="Bowers J.E."/>
            <person name="Hubner S."/>
            <person name="Bellec A."/>
            <person name="Berard A."/>
            <person name="Berges H."/>
            <person name="Blanchet N."/>
            <person name="Boniface M.C."/>
            <person name="Brunel D."/>
            <person name="Catrice O."/>
            <person name="Chaidir N."/>
            <person name="Claudel C."/>
            <person name="Donnadieu C."/>
            <person name="Faraut T."/>
            <person name="Fievet G."/>
            <person name="Helmstetter N."/>
            <person name="King M."/>
            <person name="Knapp S.J."/>
            <person name="Lai Z."/>
            <person name="Le Paslier M.C."/>
            <person name="Lippi Y."/>
            <person name="Lorenzon L."/>
            <person name="Mandel J.R."/>
            <person name="Marage G."/>
            <person name="Marchand G."/>
            <person name="Marquand E."/>
            <person name="Bret-Mestries E."/>
            <person name="Morien E."/>
            <person name="Nambeesan S."/>
            <person name="Nguyen T."/>
            <person name="Pegot-Espagnet P."/>
            <person name="Pouilly N."/>
            <person name="Raftis F."/>
            <person name="Sallet E."/>
            <person name="Schiex T."/>
            <person name="Thomas J."/>
            <person name="Vandecasteele C."/>
            <person name="Vares D."/>
            <person name="Vear F."/>
            <person name="Vautrin S."/>
            <person name="Crespi M."/>
            <person name="Mangin B."/>
            <person name="Burke J.M."/>
            <person name="Salse J."/>
            <person name="Munos S."/>
            <person name="Vincourt P."/>
            <person name="Rieseberg L.H."/>
            <person name="Langlade N.B."/>
        </authorList>
    </citation>
    <scope>NUCLEOTIDE SEQUENCE</scope>
    <source>
        <tissue evidence="2">Leaves</tissue>
    </source>
</reference>